<organism evidence="8 9">
    <name type="scientific">Paractinoplanes lichenicola</name>
    <dbReference type="NCBI Taxonomy" id="2802976"/>
    <lineage>
        <taxon>Bacteria</taxon>
        <taxon>Bacillati</taxon>
        <taxon>Actinomycetota</taxon>
        <taxon>Actinomycetes</taxon>
        <taxon>Micromonosporales</taxon>
        <taxon>Micromonosporaceae</taxon>
        <taxon>Paractinoplanes</taxon>
    </lineage>
</organism>
<dbReference type="PANTHER" id="PTHR46663:SF2">
    <property type="entry name" value="GGDEF DOMAIN-CONTAINING PROTEIN"/>
    <property type="match status" value="1"/>
</dbReference>
<dbReference type="NCBIfam" id="TIGR00254">
    <property type="entry name" value="GGDEF"/>
    <property type="match status" value="1"/>
</dbReference>
<evidence type="ECO:0000259" key="7">
    <source>
        <dbReference type="PROSITE" id="PS50887"/>
    </source>
</evidence>
<dbReference type="InterPro" id="IPR052163">
    <property type="entry name" value="DGC-Regulatory_Protein"/>
</dbReference>
<dbReference type="SMART" id="SM01079">
    <property type="entry name" value="CHASE"/>
    <property type="match status" value="1"/>
</dbReference>
<sequence>MRDGGRFSGLALVFAVLVTGTVVSLAIFDAQRRSEDVYASQLMDRYADDVTSAIDDRVSRYGETLSDLASAVGAQADLDADDFGRSSAALNAARLPGASAVAFVVPAASAEVAAAQQHWRGRGAPGLTLKPKAGAAQHYFVIFNRVFDNGTALPGTDLAASPEATKAMTLSRQISAMVISPAYQLLSDRAVAADRRQTSIVLAVPVLTGVGTDEPDRFEGWVVMGVRGQNFLSQTLIDRGQGAVQASLTDAAADNRLIAAVLPGTRVSDDKLLRERSVRAGQRRWQVTMWPTTRLLAATDRGMSVLSGGAGLALTIMLAVVTGVLLSSRNRAFRQVEEATGALRKDIVRREAVEAQLREREQQLHQLAFHDSLTGLANRQSFYERLEQALASDGEGAVAVLFIDLDGFKQINDARGHHAGDTVLQVVAERLRDGIRQGDTVARFGGDEFAILLERVSDIVDAHAAAERIIADVRVPIDIAGVPAYVSTSVGIALHHPGWDAADLLREADAAMYAAKAAGKNRYVMA</sequence>
<dbReference type="InterPro" id="IPR042240">
    <property type="entry name" value="CHASE_sf"/>
</dbReference>
<feature type="domain" description="CHASE" evidence="6">
    <location>
        <begin position="137"/>
        <end position="236"/>
    </location>
</feature>
<feature type="transmembrane region" description="Helical" evidence="5">
    <location>
        <begin position="305"/>
        <end position="326"/>
    </location>
</feature>
<keyword evidence="9" id="KW-1185">Reference proteome</keyword>
<evidence type="ECO:0000256" key="1">
    <source>
        <dbReference type="ARBA" id="ARBA00004370"/>
    </source>
</evidence>
<dbReference type="Proteomes" id="UP000598996">
    <property type="component" value="Unassembled WGS sequence"/>
</dbReference>
<dbReference type="RefSeq" id="WP_202995709.1">
    <property type="nucleotide sequence ID" value="NZ_JAENHO010000010.1"/>
</dbReference>
<dbReference type="PROSITE" id="PS50839">
    <property type="entry name" value="CHASE"/>
    <property type="match status" value="1"/>
</dbReference>
<dbReference type="SUPFAM" id="SSF55073">
    <property type="entry name" value="Nucleotide cyclase"/>
    <property type="match status" value="1"/>
</dbReference>
<dbReference type="InterPro" id="IPR006189">
    <property type="entry name" value="CHASE_dom"/>
</dbReference>
<reference evidence="8 9" key="1">
    <citation type="submission" date="2021-01" db="EMBL/GenBank/DDBJ databases">
        <title>Actinoplanes sp. nov. LDG1-01 isolated from lichen.</title>
        <authorList>
            <person name="Saeng-In P."/>
            <person name="Phongsopitanun W."/>
            <person name="Kanchanasin P."/>
            <person name="Yuki M."/>
            <person name="Kudo T."/>
            <person name="Ohkuma M."/>
            <person name="Tanasupawat S."/>
        </authorList>
    </citation>
    <scope>NUCLEOTIDE SEQUENCE [LARGE SCALE GENOMIC DNA]</scope>
    <source>
        <strain evidence="8 9">LDG1-01</strain>
    </source>
</reference>
<evidence type="ECO:0000256" key="3">
    <source>
        <dbReference type="ARBA" id="ARBA00022989"/>
    </source>
</evidence>
<dbReference type="InterPro" id="IPR000160">
    <property type="entry name" value="GGDEF_dom"/>
</dbReference>
<dbReference type="SMART" id="SM00267">
    <property type="entry name" value="GGDEF"/>
    <property type="match status" value="1"/>
</dbReference>
<dbReference type="EMBL" id="JAENHO010000010">
    <property type="protein sequence ID" value="MBL7259060.1"/>
    <property type="molecule type" value="Genomic_DNA"/>
</dbReference>
<gene>
    <name evidence="8" type="ORF">JKJ07_32575</name>
</gene>
<comment type="caution">
    <text evidence="8">The sequence shown here is derived from an EMBL/GenBank/DDBJ whole genome shotgun (WGS) entry which is preliminary data.</text>
</comment>
<dbReference type="Pfam" id="PF03924">
    <property type="entry name" value="CHASE"/>
    <property type="match status" value="1"/>
</dbReference>
<name>A0ABS1VX79_9ACTN</name>
<dbReference type="PROSITE" id="PS50887">
    <property type="entry name" value="GGDEF"/>
    <property type="match status" value="1"/>
</dbReference>
<dbReference type="Pfam" id="PF00990">
    <property type="entry name" value="GGDEF"/>
    <property type="match status" value="1"/>
</dbReference>
<dbReference type="InterPro" id="IPR029787">
    <property type="entry name" value="Nucleotide_cyclase"/>
</dbReference>
<evidence type="ECO:0000313" key="9">
    <source>
        <dbReference type="Proteomes" id="UP000598996"/>
    </source>
</evidence>
<proteinExistence type="predicted"/>
<evidence type="ECO:0000313" key="8">
    <source>
        <dbReference type="EMBL" id="MBL7259060.1"/>
    </source>
</evidence>
<keyword evidence="3 5" id="KW-1133">Transmembrane helix</keyword>
<dbReference type="PANTHER" id="PTHR46663">
    <property type="entry name" value="DIGUANYLATE CYCLASE DGCT-RELATED"/>
    <property type="match status" value="1"/>
</dbReference>
<comment type="subcellular location">
    <subcellularLocation>
        <location evidence="1">Membrane</location>
    </subcellularLocation>
</comment>
<evidence type="ECO:0000256" key="2">
    <source>
        <dbReference type="ARBA" id="ARBA00022692"/>
    </source>
</evidence>
<feature type="domain" description="GGDEF" evidence="7">
    <location>
        <begin position="396"/>
        <end position="526"/>
    </location>
</feature>
<evidence type="ECO:0000256" key="5">
    <source>
        <dbReference type="SAM" id="Phobius"/>
    </source>
</evidence>
<keyword evidence="4 5" id="KW-0472">Membrane</keyword>
<dbReference type="Gene3D" id="3.30.70.270">
    <property type="match status" value="1"/>
</dbReference>
<accession>A0ABS1VX79</accession>
<dbReference type="CDD" id="cd01949">
    <property type="entry name" value="GGDEF"/>
    <property type="match status" value="1"/>
</dbReference>
<dbReference type="InterPro" id="IPR043128">
    <property type="entry name" value="Rev_trsase/Diguanyl_cyclase"/>
</dbReference>
<keyword evidence="2 5" id="KW-0812">Transmembrane</keyword>
<evidence type="ECO:0000256" key="4">
    <source>
        <dbReference type="ARBA" id="ARBA00023136"/>
    </source>
</evidence>
<protein>
    <submittedName>
        <fullName evidence="8">Sensor domain-containing diguanylate cyclase</fullName>
    </submittedName>
</protein>
<dbReference type="Gene3D" id="3.30.450.350">
    <property type="entry name" value="CHASE domain"/>
    <property type="match status" value="1"/>
</dbReference>
<evidence type="ECO:0000259" key="6">
    <source>
        <dbReference type="PROSITE" id="PS50839"/>
    </source>
</evidence>